<evidence type="ECO:0000256" key="1">
    <source>
        <dbReference type="ARBA" id="ARBA00022723"/>
    </source>
</evidence>
<reference evidence="6" key="1">
    <citation type="submission" date="2014-09" db="EMBL/GenBank/DDBJ databases">
        <title>Genome sequence of the luminous mushroom Mycena chlorophos for searching fungal bioluminescence genes.</title>
        <authorList>
            <person name="Tanaka Y."/>
            <person name="Kasuga D."/>
            <person name="Oba Y."/>
            <person name="Hase S."/>
            <person name="Sato K."/>
            <person name="Oba Y."/>
            <person name="Sakakibara Y."/>
        </authorList>
    </citation>
    <scope>NUCLEOTIDE SEQUENCE</scope>
</reference>
<evidence type="ECO:0000256" key="4">
    <source>
        <dbReference type="PROSITE-ProRule" id="PRU00134"/>
    </source>
</evidence>
<keyword evidence="7" id="KW-1185">Reference proteome</keyword>
<evidence type="ECO:0000313" key="7">
    <source>
        <dbReference type="Proteomes" id="UP000815677"/>
    </source>
</evidence>
<dbReference type="PROSITE" id="PS50865">
    <property type="entry name" value="ZF_MYND_2"/>
    <property type="match status" value="1"/>
</dbReference>
<accession>A0ABQ0LGC0</accession>
<evidence type="ECO:0000256" key="2">
    <source>
        <dbReference type="ARBA" id="ARBA00022771"/>
    </source>
</evidence>
<keyword evidence="1" id="KW-0479">Metal-binding</keyword>
<dbReference type="SUPFAM" id="SSF144232">
    <property type="entry name" value="HIT/MYND zinc finger-like"/>
    <property type="match status" value="1"/>
</dbReference>
<organism evidence="6 7">
    <name type="scientific">Mycena chlorophos</name>
    <name type="common">Agaric fungus</name>
    <name type="synonym">Agaricus chlorophos</name>
    <dbReference type="NCBI Taxonomy" id="658473"/>
    <lineage>
        <taxon>Eukaryota</taxon>
        <taxon>Fungi</taxon>
        <taxon>Dikarya</taxon>
        <taxon>Basidiomycota</taxon>
        <taxon>Agaricomycotina</taxon>
        <taxon>Agaricomycetes</taxon>
        <taxon>Agaricomycetidae</taxon>
        <taxon>Agaricales</taxon>
        <taxon>Marasmiineae</taxon>
        <taxon>Mycenaceae</taxon>
        <taxon>Mycena</taxon>
    </lineage>
</organism>
<dbReference type="Gene3D" id="6.10.140.2220">
    <property type="match status" value="1"/>
</dbReference>
<protein>
    <recommendedName>
        <fullName evidence="5">MYND-type domain-containing protein</fullName>
    </recommendedName>
</protein>
<dbReference type="InterPro" id="IPR002893">
    <property type="entry name" value="Znf_MYND"/>
</dbReference>
<dbReference type="EMBL" id="DF846293">
    <property type="protein sequence ID" value="GAT50140.1"/>
    <property type="molecule type" value="Genomic_DNA"/>
</dbReference>
<evidence type="ECO:0000313" key="6">
    <source>
        <dbReference type="EMBL" id="GAT50140.1"/>
    </source>
</evidence>
<gene>
    <name evidence="6" type="ORF">MCHLO_07413</name>
</gene>
<evidence type="ECO:0000259" key="5">
    <source>
        <dbReference type="PROSITE" id="PS50865"/>
    </source>
</evidence>
<keyword evidence="3" id="KW-0862">Zinc</keyword>
<sequence>MSKHDFIEPPCAIHPAADALARPVFQLTHRRECYHCKKPNPPKRCGACQVARYCNVECQRQHRAEHRTGCRRQMDATGSLTPHNAKKIHVGSAFLDFWRSPLVRWAVHHINLGAREEDFLVECTFMALFAVRENPPSSSKKFAYELGSCGMIRDDNIREAMHSVCTPDMVDLVMHRHSELPKNIFLIRFLVGTGSIWTCYAIDIHTVFDDYDFAGWNVLTALMARYFETGLAQAILDGNDKYCACMEERDFKGINRRTTIESSMASALPATRRSSAVVPLIFFFQAGVDQVEVGVDREQEIPTTPCPVRDFASTPPTSCSLIVTGLCTSTQQVGSKDAPGDVRWSRRTEVDGNNWEIIVTYEQNTEMLHDFRIADYLHWLPAHRGQPANIVVVRALLRLKLNLLTLLESSDTGVKVKEWILQPTRISRCYRHLARGRHGRRASPAEIQSVIDLTGEDDANPPEGAPVRTQVIDLTNDEDTEEGTLEDVHILSQV</sequence>
<feature type="domain" description="MYND-type" evidence="5">
    <location>
        <begin position="33"/>
        <end position="70"/>
    </location>
</feature>
<keyword evidence="2 4" id="KW-0863">Zinc-finger</keyword>
<evidence type="ECO:0000256" key="3">
    <source>
        <dbReference type="ARBA" id="ARBA00022833"/>
    </source>
</evidence>
<name>A0ABQ0LGC0_MYCCL</name>
<dbReference type="Pfam" id="PF01753">
    <property type="entry name" value="zf-MYND"/>
    <property type="match status" value="1"/>
</dbReference>
<dbReference type="Proteomes" id="UP000815677">
    <property type="component" value="Unassembled WGS sequence"/>
</dbReference>
<proteinExistence type="predicted"/>